<keyword evidence="1" id="KW-0472">Membrane</keyword>
<keyword evidence="3" id="KW-1185">Reference proteome</keyword>
<evidence type="ECO:0000313" key="3">
    <source>
        <dbReference type="Proteomes" id="UP000005801"/>
    </source>
</evidence>
<proteinExistence type="predicted"/>
<name>A6G510_9BACT</name>
<protein>
    <submittedName>
        <fullName evidence="2">Uncharacterized protein</fullName>
    </submittedName>
</protein>
<dbReference type="Proteomes" id="UP000005801">
    <property type="component" value="Unassembled WGS sequence"/>
</dbReference>
<keyword evidence="1" id="KW-1133">Transmembrane helix</keyword>
<accession>A6G510</accession>
<evidence type="ECO:0000256" key="1">
    <source>
        <dbReference type="SAM" id="Phobius"/>
    </source>
</evidence>
<reference evidence="2 3" key="1">
    <citation type="submission" date="2007-06" db="EMBL/GenBank/DDBJ databases">
        <authorList>
            <person name="Shimkets L."/>
            <person name="Ferriera S."/>
            <person name="Johnson J."/>
            <person name="Kravitz S."/>
            <person name="Beeson K."/>
            <person name="Sutton G."/>
            <person name="Rogers Y.-H."/>
            <person name="Friedman R."/>
            <person name="Frazier M."/>
            <person name="Venter J.C."/>
        </authorList>
    </citation>
    <scope>NUCLEOTIDE SEQUENCE [LARGE SCALE GENOMIC DNA]</scope>
    <source>
        <strain evidence="2 3">SIR-1</strain>
    </source>
</reference>
<organism evidence="2 3">
    <name type="scientific">Plesiocystis pacifica SIR-1</name>
    <dbReference type="NCBI Taxonomy" id="391625"/>
    <lineage>
        <taxon>Bacteria</taxon>
        <taxon>Pseudomonadati</taxon>
        <taxon>Myxococcota</taxon>
        <taxon>Polyangia</taxon>
        <taxon>Nannocystales</taxon>
        <taxon>Nannocystaceae</taxon>
        <taxon>Plesiocystis</taxon>
    </lineage>
</organism>
<gene>
    <name evidence="2" type="ORF">PPSIR1_10880</name>
</gene>
<dbReference type="EMBL" id="ABCS01000023">
    <property type="protein sequence ID" value="EDM79102.1"/>
    <property type="molecule type" value="Genomic_DNA"/>
</dbReference>
<keyword evidence="1" id="KW-0812">Transmembrane</keyword>
<dbReference type="OrthoDB" id="5516022at2"/>
<feature type="transmembrane region" description="Helical" evidence="1">
    <location>
        <begin position="155"/>
        <end position="177"/>
    </location>
</feature>
<dbReference type="RefSeq" id="WP_006971809.1">
    <property type="nucleotide sequence ID" value="NZ_ABCS01000023.1"/>
</dbReference>
<evidence type="ECO:0000313" key="2">
    <source>
        <dbReference type="EMBL" id="EDM79102.1"/>
    </source>
</evidence>
<sequence length="200" mass="21607">MTTTTLAFFPHYREEAVELDERAGKSLGLAADALHMAQLTLDGSADEDHEAKQSRAASARRLLVEAVQGLARARVFVPGVRTYAVTVVTNSERDIDRELARLHQLATQLLWRNHRFLPARAQAEPLTPEDEAQLAAVLRTLGTHARIDRAMRYKWLVGAALFGVLAPVLGVGLYLLAAASGAMAAVELSRGAPPPALPQG</sequence>
<dbReference type="AlphaFoldDB" id="A6G510"/>
<comment type="caution">
    <text evidence="2">The sequence shown here is derived from an EMBL/GenBank/DDBJ whole genome shotgun (WGS) entry which is preliminary data.</text>
</comment>